<dbReference type="RefSeq" id="WP_128966923.1">
    <property type="nucleotide sequence ID" value="NZ_BMHC01000002.1"/>
</dbReference>
<reference evidence="3 4" key="2">
    <citation type="submission" date="2018-06" db="EMBL/GenBank/DDBJ databases">
        <title>Comparative genomics of rhizobia nodulating Arachis hypogaea in China.</title>
        <authorList>
            <person name="Li Y."/>
        </authorList>
    </citation>
    <scope>NUCLEOTIDE SEQUENCE [LARGE SCALE GENOMIC DNA]</scope>
    <source>
        <strain evidence="3 4">CCBAU 51658</strain>
    </source>
</reference>
<feature type="transmembrane region" description="Helical" evidence="1">
    <location>
        <begin position="88"/>
        <end position="110"/>
    </location>
</feature>
<keyword evidence="1" id="KW-1133">Transmembrane helix</keyword>
<keyword evidence="4" id="KW-1185">Reference proteome</keyword>
<reference evidence="2" key="1">
    <citation type="journal article" date="2014" name="Int. J. Syst. Evol. Microbiol.">
        <title>Complete genome sequence of Corynebacterium casei LMG S-19264T (=DSM 44701T), isolated from a smear-ripened cheese.</title>
        <authorList>
            <consortium name="US DOE Joint Genome Institute (JGI-PGF)"/>
            <person name="Walter F."/>
            <person name="Albersmeier A."/>
            <person name="Kalinowski J."/>
            <person name="Ruckert C."/>
        </authorList>
    </citation>
    <scope>NUCLEOTIDE SEQUENCE</scope>
    <source>
        <strain evidence="2">CGMCC 1.15034</strain>
    </source>
</reference>
<organism evidence="2 5">
    <name type="scientific">Bradyrhizobium guangdongense</name>
    <dbReference type="NCBI Taxonomy" id="1325090"/>
    <lineage>
        <taxon>Bacteria</taxon>
        <taxon>Pseudomonadati</taxon>
        <taxon>Pseudomonadota</taxon>
        <taxon>Alphaproteobacteria</taxon>
        <taxon>Hyphomicrobiales</taxon>
        <taxon>Nitrobacteraceae</taxon>
        <taxon>Bradyrhizobium</taxon>
    </lineage>
</organism>
<sequence length="168" mass="18277">MPEDANGQGRYGTDLLGITTVISVAIYLIPEGAHFFEMFNKLKMSSVDYMTMQRAYDGWALFGVAIVIAVGCTLGHAIAMWDIPVARWLSLGALALLIGAQVIFWCFIYPMNALTRNWTEIPANLGVVRLQWEYGHAASAALTLLALVLALCAVLSGVRGSSQPTRQV</sequence>
<evidence type="ECO:0000313" key="5">
    <source>
        <dbReference type="Proteomes" id="UP000625079"/>
    </source>
</evidence>
<dbReference type="Proteomes" id="UP000593880">
    <property type="component" value="Chromosome"/>
</dbReference>
<evidence type="ECO:0000313" key="4">
    <source>
        <dbReference type="Proteomes" id="UP000593880"/>
    </source>
</evidence>
<dbReference type="Proteomes" id="UP000625079">
    <property type="component" value="Unassembled WGS sequence"/>
</dbReference>
<keyword evidence="1" id="KW-0472">Membrane</keyword>
<name>A0A410V9C0_9BRAD</name>
<evidence type="ECO:0000313" key="3">
    <source>
        <dbReference type="EMBL" id="QOZ61357.1"/>
    </source>
</evidence>
<feature type="transmembrane region" description="Helical" evidence="1">
    <location>
        <begin position="137"/>
        <end position="158"/>
    </location>
</feature>
<feature type="transmembrane region" description="Helical" evidence="1">
    <location>
        <begin position="12"/>
        <end position="29"/>
    </location>
</feature>
<proteinExistence type="predicted"/>
<feature type="transmembrane region" description="Helical" evidence="1">
    <location>
        <begin position="59"/>
        <end position="81"/>
    </location>
</feature>
<accession>A0A410V9C0</accession>
<evidence type="ECO:0000313" key="2">
    <source>
        <dbReference type="EMBL" id="GGI22828.1"/>
    </source>
</evidence>
<dbReference type="EMBL" id="BMHC01000002">
    <property type="protein sequence ID" value="GGI22828.1"/>
    <property type="molecule type" value="Genomic_DNA"/>
</dbReference>
<dbReference type="OrthoDB" id="1453741at2"/>
<evidence type="ECO:0008006" key="6">
    <source>
        <dbReference type="Google" id="ProtNLM"/>
    </source>
</evidence>
<reference evidence="2" key="3">
    <citation type="submission" date="2022-12" db="EMBL/GenBank/DDBJ databases">
        <authorList>
            <person name="Sun Q."/>
            <person name="Zhou Y."/>
        </authorList>
    </citation>
    <scope>NUCLEOTIDE SEQUENCE</scope>
    <source>
        <strain evidence="2">CGMCC 1.15034</strain>
    </source>
</reference>
<protein>
    <recommendedName>
        <fullName evidence="6">DUF1772 domain-containing protein</fullName>
    </recommendedName>
</protein>
<keyword evidence="1" id="KW-0812">Transmembrane</keyword>
<dbReference type="AlphaFoldDB" id="A0A410V9C0"/>
<evidence type="ECO:0000256" key="1">
    <source>
        <dbReference type="SAM" id="Phobius"/>
    </source>
</evidence>
<dbReference type="EMBL" id="CP030057">
    <property type="protein sequence ID" value="QOZ61357.1"/>
    <property type="molecule type" value="Genomic_DNA"/>
</dbReference>
<gene>
    <name evidence="2" type="ORF">GCM10010987_21350</name>
    <name evidence="3" type="ORF">XH86_23460</name>
</gene>